<proteinExistence type="inferred from homology"/>
<evidence type="ECO:0000313" key="3">
    <source>
        <dbReference type="EMBL" id="KNH26928.1"/>
    </source>
</evidence>
<organism evidence="3 4">
    <name type="scientific">Pseudomonas syringae</name>
    <dbReference type="NCBI Taxonomy" id="317"/>
    <lineage>
        <taxon>Bacteria</taxon>
        <taxon>Pseudomonadati</taxon>
        <taxon>Pseudomonadota</taxon>
        <taxon>Gammaproteobacteria</taxon>
        <taxon>Pseudomonadales</taxon>
        <taxon>Pseudomonadaceae</taxon>
        <taxon>Pseudomonas</taxon>
    </lineage>
</organism>
<evidence type="ECO:0000259" key="2">
    <source>
        <dbReference type="Pfam" id="PF00582"/>
    </source>
</evidence>
<dbReference type="SUPFAM" id="SSF52402">
    <property type="entry name" value="Adenine nucleotide alpha hydrolases-like"/>
    <property type="match status" value="1"/>
</dbReference>
<dbReference type="EMBL" id="LFQK01000023">
    <property type="protein sequence ID" value="KNH26928.1"/>
    <property type="molecule type" value="Genomic_DNA"/>
</dbReference>
<comment type="caution">
    <text evidence="3">The sequence shown here is derived from an EMBL/GenBank/DDBJ whole genome shotgun (WGS) entry which is preliminary data.</text>
</comment>
<dbReference type="PRINTS" id="PR01438">
    <property type="entry name" value="UNVRSLSTRESS"/>
</dbReference>
<dbReference type="PANTHER" id="PTHR31964">
    <property type="entry name" value="ADENINE NUCLEOTIDE ALPHA HYDROLASES-LIKE SUPERFAMILY PROTEIN"/>
    <property type="match status" value="1"/>
</dbReference>
<evidence type="ECO:0000256" key="1">
    <source>
        <dbReference type="ARBA" id="ARBA00008791"/>
    </source>
</evidence>
<evidence type="ECO:0000313" key="4">
    <source>
        <dbReference type="Proteomes" id="UP000036955"/>
    </source>
</evidence>
<name>A0A0L1MEM6_PSESX</name>
<reference evidence="3 4" key="1">
    <citation type="submission" date="2015-06" db="EMBL/GenBank/DDBJ databases">
        <authorList>
            <person name="Hoefler B.C."/>
            <person name="Straight P.D."/>
        </authorList>
    </citation>
    <scope>NUCLEOTIDE SEQUENCE [LARGE SCALE GENOMIC DNA]</scope>
    <source>
        <strain evidence="3 4">Riq4</strain>
    </source>
</reference>
<comment type="similarity">
    <text evidence="1">Belongs to the universal stress protein A family.</text>
</comment>
<sequence>MHKILVAVDGSEHSERAVRYLIGLIQDGGLLGGSVEVHLVNVQPLLPTRIAQDMAGDELDRYYDEKSAEDLQKAIALLQQEGIAFTIHMLQGDAASKIIAASQSLGCDSIILGSHGNGFLAGIFLGSVAAKVVQLSNIPITLVK</sequence>
<dbReference type="Proteomes" id="UP000036955">
    <property type="component" value="Unassembled WGS sequence"/>
</dbReference>
<dbReference type="OrthoDB" id="5795499at2"/>
<dbReference type="PATRIC" id="fig|317.197.peg.1785"/>
<dbReference type="CDD" id="cd00293">
    <property type="entry name" value="USP-like"/>
    <property type="match status" value="1"/>
</dbReference>
<accession>A0A0L1MEM6</accession>
<feature type="domain" description="UspA" evidence="2">
    <location>
        <begin position="1"/>
        <end position="144"/>
    </location>
</feature>
<dbReference type="InterPro" id="IPR006015">
    <property type="entry name" value="Universal_stress_UspA"/>
</dbReference>
<dbReference type="InterPro" id="IPR006016">
    <property type="entry name" value="UspA"/>
</dbReference>
<gene>
    <name evidence="3" type="ORF">ACS77_12235</name>
</gene>
<dbReference type="PANTHER" id="PTHR31964:SF113">
    <property type="entry name" value="USPA DOMAIN-CONTAINING PROTEIN"/>
    <property type="match status" value="1"/>
</dbReference>
<dbReference type="AlphaFoldDB" id="A0A0L1MEM6"/>
<dbReference type="Gene3D" id="3.40.50.620">
    <property type="entry name" value="HUPs"/>
    <property type="match status" value="1"/>
</dbReference>
<dbReference type="Pfam" id="PF00582">
    <property type="entry name" value="Usp"/>
    <property type="match status" value="1"/>
</dbReference>
<protein>
    <recommendedName>
        <fullName evidence="2">UspA domain-containing protein</fullName>
    </recommendedName>
</protein>
<dbReference type="InterPro" id="IPR014729">
    <property type="entry name" value="Rossmann-like_a/b/a_fold"/>
</dbReference>